<organism evidence="1 2">
    <name type="scientific">Dendrobium nobile</name>
    <name type="common">Orchid</name>
    <dbReference type="NCBI Taxonomy" id="94219"/>
    <lineage>
        <taxon>Eukaryota</taxon>
        <taxon>Viridiplantae</taxon>
        <taxon>Streptophyta</taxon>
        <taxon>Embryophyta</taxon>
        <taxon>Tracheophyta</taxon>
        <taxon>Spermatophyta</taxon>
        <taxon>Magnoliopsida</taxon>
        <taxon>Liliopsida</taxon>
        <taxon>Asparagales</taxon>
        <taxon>Orchidaceae</taxon>
        <taxon>Epidendroideae</taxon>
        <taxon>Malaxideae</taxon>
        <taxon>Dendrobiinae</taxon>
        <taxon>Dendrobium</taxon>
    </lineage>
</organism>
<dbReference type="EMBL" id="JAGYWB010000018">
    <property type="protein sequence ID" value="KAI0492282.1"/>
    <property type="molecule type" value="Genomic_DNA"/>
</dbReference>
<dbReference type="InterPro" id="IPR006873">
    <property type="entry name" value="DUF620"/>
</dbReference>
<dbReference type="PANTHER" id="PTHR31300">
    <property type="entry name" value="LIPASE"/>
    <property type="match status" value="1"/>
</dbReference>
<sequence length="73" mass="8290">MVATEYEMMKGVMKNRGSPVESGGFVLWKIASDMWYVELSIGGSKVYTGSNRKLVWHHTHWFGAHIEKGACRD</sequence>
<name>A0A8T3A918_DENNO</name>
<keyword evidence="2" id="KW-1185">Reference proteome</keyword>
<dbReference type="Proteomes" id="UP000829196">
    <property type="component" value="Unassembled WGS sequence"/>
</dbReference>
<dbReference type="OrthoDB" id="1723335at2759"/>
<evidence type="ECO:0000313" key="1">
    <source>
        <dbReference type="EMBL" id="KAI0492282.1"/>
    </source>
</evidence>
<dbReference type="AlphaFoldDB" id="A0A8T3A918"/>
<dbReference type="PANTHER" id="PTHR31300:SF2">
    <property type="entry name" value="LIPASE-LIKE PROTEIN"/>
    <property type="match status" value="1"/>
</dbReference>
<accession>A0A8T3A918</accession>
<gene>
    <name evidence="1" type="ORF">KFK09_026552</name>
</gene>
<dbReference type="Pfam" id="PF04788">
    <property type="entry name" value="DUF620"/>
    <property type="match status" value="1"/>
</dbReference>
<comment type="caution">
    <text evidence="1">The sequence shown here is derived from an EMBL/GenBank/DDBJ whole genome shotgun (WGS) entry which is preliminary data.</text>
</comment>
<reference evidence="1" key="1">
    <citation type="journal article" date="2022" name="Front. Genet.">
        <title>Chromosome-Scale Assembly of the Dendrobium nobile Genome Provides Insights Into the Molecular Mechanism of the Biosynthesis of the Medicinal Active Ingredient of Dendrobium.</title>
        <authorList>
            <person name="Xu Q."/>
            <person name="Niu S.-C."/>
            <person name="Li K.-L."/>
            <person name="Zheng P.-J."/>
            <person name="Zhang X.-J."/>
            <person name="Jia Y."/>
            <person name="Liu Y."/>
            <person name="Niu Y.-X."/>
            <person name="Yu L.-H."/>
            <person name="Chen D.-F."/>
            <person name="Zhang G.-Q."/>
        </authorList>
    </citation>
    <scope>NUCLEOTIDE SEQUENCE</scope>
    <source>
        <tissue evidence="1">Leaf</tissue>
    </source>
</reference>
<protein>
    <submittedName>
        <fullName evidence="1">Uncharacterized protein</fullName>
    </submittedName>
</protein>
<proteinExistence type="predicted"/>
<evidence type="ECO:0000313" key="2">
    <source>
        <dbReference type="Proteomes" id="UP000829196"/>
    </source>
</evidence>